<name>A0A0K8UVY8_BACLA</name>
<feature type="non-terminal residue" evidence="1">
    <location>
        <position position="1"/>
    </location>
</feature>
<dbReference type="AlphaFoldDB" id="A0A0K8UVY8"/>
<organism evidence="1">
    <name type="scientific">Bactrocera latifrons</name>
    <name type="common">Malaysian fruit fly</name>
    <name type="synonym">Chaetodacus latifrons</name>
    <dbReference type="NCBI Taxonomy" id="174628"/>
    <lineage>
        <taxon>Eukaryota</taxon>
        <taxon>Metazoa</taxon>
        <taxon>Ecdysozoa</taxon>
        <taxon>Arthropoda</taxon>
        <taxon>Hexapoda</taxon>
        <taxon>Insecta</taxon>
        <taxon>Pterygota</taxon>
        <taxon>Neoptera</taxon>
        <taxon>Endopterygota</taxon>
        <taxon>Diptera</taxon>
        <taxon>Brachycera</taxon>
        <taxon>Muscomorpha</taxon>
        <taxon>Tephritoidea</taxon>
        <taxon>Tephritidae</taxon>
        <taxon>Bactrocera</taxon>
        <taxon>Bactrocera</taxon>
    </lineage>
</organism>
<protein>
    <submittedName>
        <fullName evidence="1">Uncharacterized protein</fullName>
    </submittedName>
</protein>
<proteinExistence type="predicted"/>
<reference evidence="1" key="1">
    <citation type="submission" date="2015-06" db="EMBL/GenBank/DDBJ databases">
        <authorList>
            <person name="Hoefler B.C."/>
            <person name="Straight P.D."/>
        </authorList>
    </citation>
    <scope>NUCLEOTIDE SEQUENCE</scope>
</reference>
<dbReference type="EMBL" id="GDHF01021470">
    <property type="protein sequence ID" value="JAI30844.1"/>
    <property type="molecule type" value="Transcribed_RNA"/>
</dbReference>
<evidence type="ECO:0000313" key="1">
    <source>
        <dbReference type="EMBL" id="JAI30844.1"/>
    </source>
</evidence>
<accession>A0A0K8UVY8</accession>
<sequence>EGWDRYRELKREARRICRLKKKETEMLEYEELDKLADRSTARKFYEKIRRLTEDFKTGAYFCRTTKGYLVTDGQSTLKLWREHFSSLHNGSERTTPEEGEPD</sequence>
<gene>
    <name evidence="1" type="ORF">c2_g1_i1</name>
</gene>